<evidence type="ECO:0000313" key="8">
    <source>
        <dbReference type="EMBL" id="MBD7956825.1"/>
    </source>
</evidence>
<comment type="caution">
    <text evidence="8">The sequence shown here is derived from an EMBL/GenBank/DDBJ whole genome shotgun (WGS) entry which is preliminary data.</text>
</comment>
<keyword evidence="3 6" id="KW-0812">Transmembrane</keyword>
<reference evidence="8 9" key="1">
    <citation type="submission" date="2020-08" db="EMBL/GenBank/DDBJ databases">
        <title>A Genomic Blueprint of the Chicken Gut Microbiome.</title>
        <authorList>
            <person name="Gilroy R."/>
            <person name="Ravi A."/>
            <person name="Getino M."/>
            <person name="Pursley I."/>
            <person name="Horton D.L."/>
            <person name="Alikhan N.-F."/>
            <person name="Baker D."/>
            <person name="Gharbi K."/>
            <person name="Hall N."/>
            <person name="Watson M."/>
            <person name="Adriaenssens E.M."/>
            <person name="Foster-Nyarko E."/>
            <person name="Jarju S."/>
            <person name="Secka A."/>
            <person name="Antonio M."/>
            <person name="Oren A."/>
            <person name="Chaudhuri R."/>
            <person name="La Ragione R.M."/>
            <person name="Hildebrand F."/>
            <person name="Pallen M.J."/>
        </authorList>
    </citation>
    <scope>NUCLEOTIDE SEQUENCE [LARGE SCALE GENOMIC DNA]</scope>
    <source>
        <strain evidence="8 9">Sa4CUA7</strain>
    </source>
</reference>
<evidence type="ECO:0000313" key="9">
    <source>
        <dbReference type="Proteomes" id="UP000648352"/>
    </source>
</evidence>
<proteinExistence type="predicted"/>
<name>A0ABR8S052_9MICO</name>
<dbReference type="Pfam" id="PF13396">
    <property type="entry name" value="PLDc_N"/>
    <property type="match status" value="1"/>
</dbReference>
<accession>A0ABR8S052</accession>
<evidence type="ECO:0000256" key="2">
    <source>
        <dbReference type="ARBA" id="ARBA00022475"/>
    </source>
</evidence>
<evidence type="ECO:0000259" key="7">
    <source>
        <dbReference type="Pfam" id="PF13396"/>
    </source>
</evidence>
<gene>
    <name evidence="8" type="ORF">H9651_04185</name>
</gene>
<evidence type="ECO:0000256" key="1">
    <source>
        <dbReference type="ARBA" id="ARBA00004651"/>
    </source>
</evidence>
<protein>
    <submittedName>
        <fullName evidence="8">PLDc N-terminal domain-containing protein</fullName>
    </submittedName>
</protein>
<comment type="subcellular location">
    <subcellularLocation>
        <location evidence="1">Cell membrane</location>
        <topology evidence="1">Multi-pass membrane protein</topology>
    </subcellularLocation>
</comment>
<keyword evidence="9" id="KW-1185">Reference proteome</keyword>
<keyword evidence="4 6" id="KW-1133">Transmembrane helix</keyword>
<dbReference type="InterPro" id="IPR027379">
    <property type="entry name" value="CLS_N"/>
</dbReference>
<evidence type="ECO:0000256" key="6">
    <source>
        <dbReference type="SAM" id="Phobius"/>
    </source>
</evidence>
<evidence type="ECO:0000256" key="5">
    <source>
        <dbReference type="ARBA" id="ARBA00023136"/>
    </source>
</evidence>
<dbReference type="Proteomes" id="UP000648352">
    <property type="component" value="Unassembled WGS sequence"/>
</dbReference>
<feature type="transmembrane region" description="Helical" evidence="6">
    <location>
        <begin position="52"/>
        <end position="70"/>
    </location>
</feature>
<feature type="domain" description="Cardiolipin synthase N-terminal" evidence="7">
    <location>
        <begin position="30"/>
        <end position="71"/>
    </location>
</feature>
<dbReference type="EMBL" id="JACSQP010000002">
    <property type="protein sequence ID" value="MBD7956825.1"/>
    <property type="molecule type" value="Genomic_DNA"/>
</dbReference>
<organism evidence="8 9">
    <name type="scientific">Microbacterium pullorum</name>
    <dbReference type="NCBI Taxonomy" id="2762236"/>
    <lineage>
        <taxon>Bacteria</taxon>
        <taxon>Bacillati</taxon>
        <taxon>Actinomycetota</taxon>
        <taxon>Actinomycetes</taxon>
        <taxon>Micrococcales</taxon>
        <taxon>Microbacteriaceae</taxon>
        <taxon>Microbacterium</taxon>
    </lineage>
</organism>
<evidence type="ECO:0000256" key="4">
    <source>
        <dbReference type="ARBA" id="ARBA00022989"/>
    </source>
</evidence>
<dbReference type="RefSeq" id="WP_191717833.1">
    <property type="nucleotide sequence ID" value="NZ_JACSQP010000002.1"/>
</dbReference>
<keyword evidence="2" id="KW-1003">Cell membrane</keyword>
<feature type="transmembrane region" description="Helical" evidence="6">
    <location>
        <begin position="20"/>
        <end position="40"/>
    </location>
</feature>
<keyword evidence="5 6" id="KW-0472">Membrane</keyword>
<sequence length="76" mass="8494">MTKTDIRLPVQAPVAAKIALGLLTVVQVAFAFLAFWDLAWRDKDDVRGPKPVWIPVILINWIGPASYFLAGIRHKP</sequence>
<evidence type="ECO:0000256" key="3">
    <source>
        <dbReference type="ARBA" id="ARBA00022692"/>
    </source>
</evidence>